<protein>
    <recommendedName>
        <fullName evidence="5">INO80 complex subunit 4</fullName>
    </recommendedName>
</protein>
<dbReference type="InterPro" id="IPR013175">
    <property type="entry name" value="INO80_su_Ies4"/>
</dbReference>
<evidence type="ECO:0008006" key="5">
    <source>
        <dbReference type="Google" id="ProtNLM"/>
    </source>
</evidence>
<dbReference type="Pfam" id="PF08193">
    <property type="entry name" value="INO80_Ies4"/>
    <property type="match status" value="1"/>
</dbReference>
<feature type="region of interest" description="Disordered" evidence="1">
    <location>
        <begin position="194"/>
        <end position="260"/>
    </location>
</feature>
<feature type="compositionally biased region" description="Polar residues" evidence="1">
    <location>
        <begin position="221"/>
        <end position="236"/>
    </location>
</feature>
<dbReference type="VEuPathDB" id="FungiDB:SI65_01751"/>
<evidence type="ECO:0000313" key="4">
    <source>
        <dbReference type="Proteomes" id="UP000094569"/>
    </source>
</evidence>
<dbReference type="Proteomes" id="UP000094569">
    <property type="component" value="Unassembled WGS sequence"/>
</dbReference>
<name>A0A1E3BTR9_ASPCR</name>
<dbReference type="OrthoDB" id="4093188at2759"/>
<dbReference type="STRING" id="573508.A0A1E3BTR9"/>
<evidence type="ECO:0000313" key="2">
    <source>
        <dbReference type="EMBL" id="ODM24161.1"/>
    </source>
</evidence>
<keyword evidence="4" id="KW-1185">Reference proteome</keyword>
<dbReference type="GO" id="GO:0031011">
    <property type="term" value="C:Ino80 complex"/>
    <property type="evidence" value="ECO:0007669"/>
    <property type="project" value="InterPro"/>
</dbReference>
<comment type="caution">
    <text evidence="2">The sequence shown here is derived from an EMBL/GenBank/DDBJ whole genome shotgun (WGS) entry which is preliminary data.</text>
</comment>
<organism evidence="2 4">
    <name type="scientific">Aspergillus cristatus</name>
    <name type="common">Chinese Fuzhuan brick tea-fermentation fungus</name>
    <name type="synonym">Eurotium cristatum</name>
    <dbReference type="NCBI Taxonomy" id="573508"/>
    <lineage>
        <taxon>Eukaryota</taxon>
        <taxon>Fungi</taxon>
        <taxon>Dikarya</taxon>
        <taxon>Ascomycota</taxon>
        <taxon>Pezizomycotina</taxon>
        <taxon>Eurotiomycetes</taxon>
        <taxon>Eurotiomycetidae</taxon>
        <taxon>Eurotiales</taxon>
        <taxon>Aspergillaceae</taxon>
        <taxon>Aspergillus</taxon>
        <taxon>Aspergillus subgen. Aspergillus</taxon>
    </lineage>
</organism>
<dbReference type="EMBL" id="JXNT01000001">
    <property type="protein sequence ID" value="ODM24542.1"/>
    <property type="molecule type" value="Genomic_DNA"/>
</dbReference>
<dbReference type="VEuPathDB" id="FungiDB:SI65_02132"/>
<evidence type="ECO:0000313" key="3">
    <source>
        <dbReference type="EMBL" id="ODM24542.1"/>
    </source>
</evidence>
<dbReference type="AlphaFoldDB" id="A0A1E3BTR9"/>
<dbReference type="EMBL" id="JXNT01000001">
    <property type="protein sequence ID" value="ODM24161.1"/>
    <property type="molecule type" value="Genomic_DNA"/>
</dbReference>
<dbReference type="GO" id="GO:0006338">
    <property type="term" value="P:chromatin remodeling"/>
    <property type="evidence" value="ECO:0007669"/>
    <property type="project" value="InterPro"/>
</dbReference>
<evidence type="ECO:0000256" key="1">
    <source>
        <dbReference type="SAM" id="MobiDB-lite"/>
    </source>
</evidence>
<feature type="compositionally biased region" description="Polar residues" evidence="1">
    <location>
        <begin position="77"/>
        <end position="86"/>
    </location>
</feature>
<feature type="compositionally biased region" description="Basic residues" evidence="1">
    <location>
        <begin position="120"/>
        <end position="130"/>
    </location>
</feature>
<dbReference type="PANTHER" id="PTHR28061:SF1">
    <property type="entry name" value="INO80 COMPLEX SUBUNIT 4"/>
    <property type="match status" value="1"/>
</dbReference>
<feature type="compositionally biased region" description="Polar residues" evidence="1">
    <location>
        <begin position="32"/>
        <end position="55"/>
    </location>
</feature>
<feature type="region of interest" description="Disordered" evidence="1">
    <location>
        <begin position="24"/>
        <end position="154"/>
    </location>
</feature>
<reference evidence="2 4" key="1">
    <citation type="journal article" date="2016" name="BMC Genomics">
        <title>Comparative genomic and transcriptomic analyses of the Fuzhuan brick tea-fermentation fungus Aspergillus cristatus.</title>
        <authorList>
            <person name="Ge Y."/>
            <person name="Wang Y."/>
            <person name="Liu Y."/>
            <person name="Tan Y."/>
            <person name="Ren X."/>
            <person name="Zhang X."/>
            <person name="Hyde K.D."/>
            <person name="Liu Y."/>
            <person name="Liu Z."/>
        </authorList>
    </citation>
    <scope>NUCLEOTIDE SEQUENCE [LARGE SCALE GENOMIC DNA]</scope>
    <source>
        <strain evidence="2 4">GZAAS20.1005</strain>
    </source>
</reference>
<accession>A0A1E3BTR9</accession>
<dbReference type="PANTHER" id="PTHR28061">
    <property type="entry name" value="INO EIGHTY SUBUNIT 4"/>
    <property type="match status" value="1"/>
</dbReference>
<proteinExistence type="predicted"/>
<sequence length="260" mass="26927">MASAPNGRSSRTGSTKTVIVLKLSPELLSRFPSDSSKSTPTKATDSNMNTTNASSPVKEKEGSPASSMADAPVPPSDNASDANSTPAGAGSTETPRRKGLPGPKPGAKRGANQVDSAPKPRGKPGPKKKQKLDDGTVEQPKMNTGHRLGPKANAGAINAGLRALDRTGAPCRRWERKPLQLKSFTGILWQLPSWRAPKPPKVEENGDSKAAVLDTAETDSKVNNSASNVPSEKSNSGDGGLTPVPPPMVEASSPAIPMAT</sequence>
<gene>
    <name evidence="2" type="ORF">SI65_01751</name>
    <name evidence="3" type="ORF">SI65_02132</name>
</gene>